<dbReference type="Proteomes" id="UP000094329">
    <property type="component" value="Unassembled WGS sequence"/>
</dbReference>
<name>A0ABX3A6A5_9GAMM</name>
<dbReference type="EMBL" id="MDTU01000002">
    <property type="protein sequence ID" value="ODN41639.1"/>
    <property type="molecule type" value="Genomic_DNA"/>
</dbReference>
<gene>
    <name evidence="1" type="ORF">BGC07_16225</name>
</gene>
<sequence>MILKKDSNKFSKKDQFKALAKDKGKDTGVNDGLVGDRKHVNGIIKSSENIASALDSSDDEGIICRFNQKIDSDALENDVIELNKSIKDADKKTSDYRRKSGLIEYVTAKKEDFDNQHVAKAIKDQEFAMVISAINYARSDCYIGSVVPMLRMYSAVLVGSFEQLILLHASRSYLLNIIKISGDYIISRGKFPEKITNYLKEIRLVVDGVRSVLYDLKKSI</sequence>
<proteinExistence type="predicted"/>
<evidence type="ECO:0000313" key="1">
    <source>
        <dbReference type="EMBL" id="ODN41639.1"/>
    </source>
</evidence>
<accession>A0ABX3A6A5</accession>
<keyword evidence="2" id="KW-1185">Reference proteome</keyword>
<reference evidence="1 2" key="1">
    <citation type="submission" date="2016-08" db="EMBL/GenBank/DDBJ databases">
        <title>Draft genome sequence of Candidatus Piscirickettsia litoralis, from seawater.</title>
        <authorList>
            <person name="Wan X."/>
            <person name="Lee A.J."/>
            <person name="Hou S."/>
            <person name="Donachie S.P."/>
        </authorList>
    </citation>
    <scope>NUCLEOTIDE SEQUENCE [LARGE SCALE GENOMIC DNA]</scope>
    <source>
        <strain evidence="1 2">Y2</strain>
    </source>
</reference>
<comment type="caution">
    <text evidence="1">The sequence shown here is derived from an EMBL/GenBank/DDBJ whole genome shotgun (WGS) entry which is preliminary data.</text>
</comment>
<organism evidence="1 2">
    <name type="scientific">Piscirickettsia litoralis</name>
    <dbReference type="NCBI Taxonomy" id="1891921"/>
    <lineage>
        <taxon>Bacteria</taxon>
        <taxon>Pseudomonadati</taxon>
        <taxon>Pseudomonadota</taxon>
        <taxon>Gammaproteobacteria</taxon>
        <taxon>Thiotrichales</taxon>
        <taxon>Piscirickettsiaceae</taxon>
        <taxon>Piscirickettsia</taxon>
    </lineage>
</organism>
<protein>
    <submittedName>
        <fullName evidence="1">Uncharacterized protein</fullName>
    </submittedName>
</protein>
<dbReference type="RefSeq" id="WP_069314103.1">
    <property type="nucleotide sequence ID" value="NZ_MDTU01000002.1"/>
</dbReference>
<evidence type="ECO:0000313" key="2">
    <source>
        <dbReference type="Proteomes" id="UP000094329"/>
    </source>
</evidence>